<protein>
    <submittedName>
        <fullName evidence="8 9">Uncharacterized protein</fullName>
    </submittedName>
</protein>
<evidence type="ECO:0000256" key="1">
    <source>
        <dbReference type="ARBA" id="ARBA00004123"/>
    </source>
</evidence>
<dbReference type="OrthoDB" id="2500381at2759"/>
<dbReference type="GO" id="GO:0031297">
    <property type="term" value="P:replication fork processing"/>
    <property type="evidence" value="ECO:0007669"/>
    <property type="project" value="TreeGrafter"/>
</dbReference>
<evidence type="ECO:0000256" key="6">
    <source>
        <dbReference type="ARBA" id="ARBA00023242"/>
    </source>
</evidence>
<evidence type="ECO:0000256" key="4">
    <source>
        <dbReference type="ARBA" id="ARBA00023125"/>
    </source>
</evidence>
<organism evidence="8">
    <name type="scientific">Puccinia triticina (isolate 1-1 / race 1 (BBBD))</name>
    <name type="common">Brown leaf rust fungus</name>
    <dbReference type="NCBI Taxonomy" id="630390"/>
    <lineage>
        <taxon>Eukaryota</taxon>
        <taxon>Fungi</taxon>
        <taxon>Dikarya</taxon>
        <taxon>Basidiomycota</taxon>
        <taxon>Pucciniomycotina</taxon>
        <taxon>Pucciniomycetes</taxon>
        <taxon>Pucciniales</taxon>
        <taxon>Pucciniaceae</taxon>
        <taxon>Puccinia</taxon>
    </lineage>
</organism>
<dbReference type="GO" id="GO:0003677">
    <property type="term" value="F:DNA binding"/>
    <property type="evidence" value="ECO:0007669"/>
    <property type="project" value="UniProtKB-KW"/>
</dbReference>
<dbReference type="InterPro" id="IPR018552">
    <property type="entry name" value="CENP-X"/>
</dbReference>
<sequence>MLFYVSFVLNLNMYMYPPGLSQPPDQPSIMDSTDINQVPKFKSGTIQEIFRQAWTNERKSSLKLMVEKPPKINEIGLRLSTEYLRLFTIELIHRATQVAQQEEEEEQEVRRLNEKDGAADDNLRSALKGLIQLRHLQKAAPGVLLDF</sequence>
<feature type="chain" id="PRO_5008110668" evidence="7">
    <location>
        <begin position="22"/>
        <end position="147"/>
    </location>
</feature>
<dbReference type="Pfam" id="PF09415">
    <property type="entry name" value="CENP-X"/>
    <property type="match status" value="1"/>
</dbReference>
<evidence type="ECO:0000313" key="9">
    <source>
        <dbReference type="EnsemblFungi" id="PTTG_12336-t43_1-p1"/>
    </source>
</evidence>
<name>A0A180H4Y5_PUCT1</name>
<dbReference type="STRING" id="630390.A0A180H4Y5"/>
<comment type="subcellular location">
    <subcellularLocation>
        <location evidence="1">Nucleus</location>
    </subcellularLocation>
</comment>
<evidence type="ECO:0000256" key="5">
    <source>
        <dbReference type="ARBA" id="ARBA00023204"/>
    </source>
</evidence>
<dbReference type="GO" id="GO:0000712">
    <property type="term" value="P:resolution of meiotic recombination intermediates"/>
    <property type="evidence" value="ECO:0007669"/>
    <property type="project" value="TreeGrafter"/>
</dbReference>
<dbReference type="CDD" id="cd22921">
    <property type="entry name" value="HFD_CENP-X"/>
    <property type="match status" value="1"/>
</dbReference>
<feature type="signal peptide" evidence="7">
    <location>
        <begin position="1"/>
        <end position="21"/>
    </location>
</feature>
<dbReference type="Gene3D" id="6.10.130.30">
    <property type="match status" value="1"/>
</dbReference>
<proteinExistence type="inferred from homology"/>
<reference evidence="9 10" key="3">
    <citation type="journal article" date="2017" name="G3 (Bethesda)">
        <title>Comparative analysis highlights variable genome content of wheat rusts and divergence of the mating loci.</title>
        <authorList>
            <person name="Cuomo C.A."/>
            <person name="Bakkeren G."/>
            <person name="Khalil H.B."/>
            <person name="Panwar V."/>
            <person name="Joly D."/>
            <person name="Linning R."/>
            <person name="Sakthikumar S."/>
            <person name="Song X."/>
            <person name="Adiconis X."/>
            <person name="Fan L."/>
            <person name="Goldberg J.M."/>
            <person name="Levin J.Z."/>
            <person name="Young S."/>
            <person name="Zeng Q."/>
            <person name="Anikster Y."/>
            <person name="Bruce M."/>
            <person name="Wang M."/>
            <person name="Yin C."/>
            <person name="McCallum B."/>
            <person name="Szabo L.J."/>
            <person name="Hulbert S."/>
            <person name="Chen X."/>
            <person name="Fellers J.P."/>
        </authorList>
    </citation>
    <scope>NUCLEOTIDE SEQUENCE</scope>
    <source>
        <strain evidence="10">Isolate 1-1 / race 1 (BBBD)</strain>
        <strain evidence="9">isolate 1-1 / race 1 (BBBD)</strain>
    </source>
</reference>
<dbReference type="GO" id="GO:0051382">
    <property type="term" value="P:kinetochore assembly"/>
    <property type="evidence" value="ECO:0007669"/>
    <property type="project" value="InterPro"/>
</dbReference>
<dbReference type="VEuPathDB" id="FungiDB:PTTG_12336"/>
<reference evidence="8" key="2">
    <citation type="submission" date="2016-05" db="EMBL/GenBank/DDBJ databases">
        <title>Comparative analysis highlights variable genome content of wheat rusts and divergence of the mating loci.</title>
        <authorList>
            <person name="Cuomo C.A."/>
            <person name="Bakkeren G."/>
            <person name="Szabo L."/>
            <person name="Khalil H."/>
            <person name="Joly D."/>
            <person name="Goldberg J."/>
            <person name="Young S."/>
            <person name="Zeng Q."/>
            <person name="Fellers J."/>
        </authorList>
    </citation>
    <scope>NUCLEOTIDE SEQUENCE [LARGE SCALE GENOMIC DNA]</scope>
    <source>
        <strain evidence="8">1-1 BBBD Race 1</strain>
    </source>
</reference>
<evidence type="ECO:0000313" key="10">
    <source>
        <dbReference type="Proteomes" id="UP000005240"/>
    </source>
</evidence>
<keyword evidence="10" id="KW-1185">Reference proteome</keyword>
<dbReference type="EMBL" id="ADAS02000001">
    <property type="protein sequence ID" value="OAW00068.1"/>
    <property type="molecule type" value="Genomic_DNA"/>
</dbReference>
<gene>
    <name evidence="8" type="ORF">PTTG_12336</name>
</gene>
<keyword evidence="3" id="KW-0227">DNA damage</keyword>
<dbReference type="GO" id="GO:0006281">
    <property type="term" value="P:DNA repair"/>
    <property type="evidence" value="ECO:0007669"/>
    <property type="project" value="UniProtKB-KW"/>
</dbReference>
<dbReference type="Proteomes" id="UP000005240">
    <property type="component" value="Unassembled WGS sequence"/>
</dbReference>
<evidence type="ECO:0000256" key="7">
    <source>
        <dbReference type="SAM" id="SignalP"/>
    </source>
</evidence>
<reference evidence="8" key="1">
    <citation type="submission" date="2009-11" db="EMBL/GenBank/DDBJ databases">
        <authorList>
            <consortium name="The Broad Institute Genome Sequencing Platform"/>
            <person name="Ward D."/>
            <person name="Feldgarden M."/>
            <person name="Earl A."/>
            <person name="Young S.K."/>
            <person name="Zeng Q."/>
            <person name="Koehrsen M."/>
            <person name="Alvarado L."/>
            <person name="Berlin A."/>
            <person name="Bochicchio J."/>
            <person name="Borenstein D."/>
            <person name="Chapman S.B."/>
            <person name="Chen Z."/>
            <person name="Engels R."/>
            <person name="Freedman E."/>
            <person name="Gellesch M."/>
            <person name="Goldberg J."/>
            <person name="Griggs A."/>
            <person name="Gujja S."/>
            <person name="Heilman E."/>
            <person name="Heiman D."/>
            <person name="Hepburn T."/>
            <person name="Howarth C."/>
            <person name="Jen D."/>
            <person name="Larson L."/>
            <person name="Lewis B."/>
            <person name="Mehta T."/>
            <person name="Park D."/>
            <person name="Pearson M."/>
            <person name="Roberts A."/>
            <person name="Saif S."/>
            <person name="Shea T."/>
            <person name="Shenoy N."/>
            <person name="Sisk P."/>
            <person name="Stolte C."/>
            <person name="Sykes S."/>
            <person name="Thomson T."/>
            <person name="Walk T."/>
            <person name="White J."/>
            <person name="Yandava C."/>
            <person name="Izard J."/>
            <person name="Baranova O.V."/>
            <person name="Blanton J.M."/>
            <person name="Tanner A.C."/>
            <person name="Dewhirst F.E."/>
            <person name="Haas B."/>
            <person name="Nusbaum C."/>
            <person name="Birren B."/>
        </authorList>
    </citation>
    <scope>NUCLEOTIDE SEQUENCE [LARGE SCALE GENOMIC DNA]</scope>
    <source>
        <strain evidence="8">1-1 BBBD Race 1</strain>
    </source>
</reference>
<keyword evidence="4" id="KW-0238">DNA-binding</keyword>
<keyword evidence="6" id="KW-0539">Nucleus</keyword>
<keyword evidence="5" id="KW-0234">DNA repair</keyword>
<dbReference type="AlphaFoldDB" id="A0A180H4Y5"/>
<evidence type="ECO:0000256" key="3">
    <source>
        <dbReference type="ARBA" id="ARBA00022763"/>
    </source>
</evidence>
<dbReference type="EnsemblFungi" id="PTTG_12336-t43_1">
    <property type="protein sequence ID" value="PTTG_12336-t43_1-p1"/>
    <property type="gene ID" value="PTTG_12336"/>
</dbReference>
<reference evidence="9" key="4">
    <citation type="submission" date="2025-05" db="UniProtKB">
        <authorList>
            <consortium name="EnsemblFungi"/>
        </authorList>
    </citation>
    <scope>IDENTIFICATION</scope>
    <source>
        <strain evidence="9">isolate 1-1 / race 1 (BBBD)</strain>
    </source>
</reference>
<dbReference type="GO" id="GO:0071821">
    <property type="term" value="C:FANCM-MHF complex"/>
    <property type="evidence" value="ECO:0007669"/>
    <property type="project" value="TreeGrafter"/>
</dbReference>
<evidence type="ECO:0000256" key="2">
    <source>
        <dbReference type="ARBA" id="ARBA00009359"/>
    </source>
</evidence>
<dbReference type="PANTHER" id="PTHR28680">
    <property type="entry name" value="CENTROMERE PROTEIN X"/>
    <property type="match status" value="1"/>
</dbReference>
<comment type="similarity">
    <text evidence="2">Belongs to the CENP-X/MHF2 family.</text>
</comment>
<dbReference type="PANTHER" id="PTHR28680:SF1">
    <property type="entry name" value="CENTROMERE PROTEIN X"/>
    <property type="match status" value="1"/>
</dbReference>
<keyword evidence="7" id="KW-0732">Signal</keyword>
<evidence type="ECO:0000313" key="8">
    <source>
        <dbReference type="EMBL" id="OAW00068.1"/>
    </source>
</evidence>
<accession>A0A180H4Y5</accession>